<reference evidence="1 2" key="1">
    <citation type="submission" date="2023-11" db="EMBL/GenBank/DDBJ databases">
        <authorList>
            <person name="Cook R."/>
            <person name="Crisci M."/>
            <person name="Pye H."/>
            <person name="Adriaenssens E."/>
            <person name="Santini J."/>
        </authorList>
    </citation>
    <scope>NUCLEOTIDE SEQUENCE [LARGE SCALE GENOMIC DNA]</scope>
    <source>
        <strain evidence="1">Lak_Megaphage_Sonny</strain>
    </source>
</reference>
<evidence type="ECO:0000313" key="1">
    <source>
        <dbReference type="EMBL" id="WQJ53816.1"/>
    </source>
</evidence>
<accession>A0ABZ0Z554</accession>
<dbReference type="Proteomes" id="UP001358193">
    <property type="component" value="Segment"/>
</dbReference>
<keyword evidence="2" id="KW-1185">Reference proteome</keyword>
<name>A0ABZ0Z554_9CAUD</name>
<dbReference type="PANTHER" id="PTHR34817:SF1">
    <property type="entry name" value="NUCLEOTIDYLTRANSFERASE"/>
    <property type="match status" value="1"/>
</dbReference>
<organism evidence="1 2">
    <name type="scientific">phage Lak_Megaphage_Sonny</name>
    <dbReference type="NCBI Taxonomy" id="3109229"/>
    <lineage>
        <taxon>Viruses</taxon>
        <taxon>Duplodnaviria</taxon>
        <taxon>Heunggongvirae</taxon>
        <taxon>Uroviricota</taxon>
        <taxon>Caudoviricetes</taxon>
        <taxon>Caudoviricetes code 15 clade</taxon>
    </lineage>
</organism>
<dbReference type="InterPro" id="IPR018775">
    <property type="entry name" value="RlaP"/>
</dbReference>
<sequence length="510" mass="59983">MRYYSKQPNNLYCCFSTITDDLSVINMTDSELKEEMKKINGQICEFDQILHYLKLYYPNNISDLRQILKNIGYDKADSFSISSYKDTETLQDNKSSSPYTFESIREKGLMLYEYIRGSQAYGLALPTSDEDRSAVYCAKIEDLMGLPEHYVNQVNDERNDVTWYEIGKYIELLCKANPTMLESLFVPEKCILYMHPAFKVIYDNRDMFVTKETFKSFAGYAKSQIEKARGLKKKIVNPITKRLTVLDFCHVPKGQGSQKIEAWLEERGLKQNYCGINNLDHMDSCHGVCYDYGTHLRCEYNEDTFNNMYSNANGDLFLQTMIRNKVLSQKMLDILDVSENPYEKILEMIQPKGYHGIMKANGKSNEIRLDSLIKYDQPICYLQYNKDGYARHCKEYKEYQEWVKMRNPQRYKENEGKEFDRKNMCHSFRLLNMGIEIARSGKVLVDRTNIDREFLLNIRLGNATYEELMSELTKKFEEFKNLIDECTLPETVDRNKVNQMLIDIRKIMYK</sequence>
<dbReference type="EMBL" id="OR769223">
    <property type="protein sequence ID" value="WQJ53816.1"/>
    <property type="molecule type" value="Genomic_DNA"/>
</dbReference>
<dbReference type="PANTHER" id="PTHR34817">
    <property type="entry name" value="NUCLEOTIDYLTRANSFERASE"/>
    <property type="match status" value="1"/>
</dbReference>
<evidence type="ECO:0000313" key="2">
    <source>
        <dbReference type="Proteomes" id="UP001358193"/>
    </source>
</evidence>
<proteinExistence type="predicted"/>
<dbReference type="Pfam" id="PF10127">
    <property type="entry name" value="RlaP"/>
    <property type="match status" value="1"/>
</dbReference>
<protein>
    <submittedName>
        <fullName evidence="1">Nucleotidyltransferase</fullName>
    </submittedName>
</protein>